<comment type="subcellular location">
    <subcellularLocation>
        <location evidence="1">Cell membrane</location>
    </subcellularLocation>
</comment>
<keyword evidence="7" id="KW-0479">Metal-binding</keyword>
<keyword evidence="15" id="KW-1185">Reference proteome</keyword>
<evidence type="ECO:0000313" key="15">
    <source>
        <dbReference type="Proteomes" id="UP000198427"/>
    </source>
</evidence>
<comment type="similarity">
    <text evidence="2">Belongs to the NapC/NirT/NrfH family.</text>
</comment>
<dbReference type="Gene3D" id="1.10.3820.10">
    <property type="entry name" value="Di-heme elbow motif domain"/>
    <property type="match status" value="1"/>
</dbReference>
<dbReference type="Pfam" id="PF03264">
    <property type="entry name" value="Cytochrom_NNT"/>
    <property type="match status" value="1"/>
</dbReference>
<dbReference type="GO" id="GO:0009061">
    <property type="term" value="P:anaerobic respiration"/>
    <property type="evidence" value="ECO:0007669"/>
    <property type="project" value="TreeGrafter"/>
</dbReference>
<comment type="caution">
    <text evidence="14">The sequence shown here is derived from an EMBL/GenBank/DDBJ whole genome shotgun (WGS) entry which is preliminary data.</text>
</comment>
<dbReference type="InterPro" id="IPR005126">
    <property type="entry name" value="NapC/NirT_cyt_c_N"/>
</dbReference>
<protein>
    <submittedName>
        <fullName evidence="14">Cytochrome c nitrite reductase small subunit</fullName>
    </submittedName>
</protein>
<dbReference type="InterPro" id="IPR036280">
    <property type="entry name" value="Multihaem_cyt_sf"/>
</dbReference>
<dbReference type="NCBIfam" id="TIGR03153">
    <property type="entry name" value="cytochr_NrfH"/>
    <property type="match status" value="1"/>
</dbReference>
<proteinExistence type="inferred from homology"/>
<evidence type="ECO:0000256" key="12">
    <source>
        <dbReference type="SAM" id="Phobius"/>
    </source>
</evidence>
<dbReference type="PANTHER" id="PTHR30333">
    <property type="entry name" value="CYTOCHROME C-TYPE PROTEIN"/>
    <property type="match status" value="1"/>
</dbReference>
<keyword evidence="9 12" id="KW-1133">Transmembrane helix</keyword>
<keyword evidence="11 12" id="KW-0472">Membrane</keyword>
<evidence type="ECO:0000256" key="5">
    <source>
        <dbReference type="ARBA" id="ARBA00022617"/>
    </source>
</evidence>
<dbReference type="Proteomes" id="UP000198427">
    <property type="component" value="Unassembled WGS sequence"/>
</dbReference>
<evidence type="ECO:0000256" key="10">
    <source>
        <dbReference type="ARBA" id="ARBA00023004"/>
    </source>
</evidence>
<keyword evidence="6 12" id="KW-0812">Transmembrane</keyword>
<evidence type="ECO:0000259" key="13">
    <source>
        <dbReference type="Pfam" id="PF03264"/>
    </source>
</evidence>
<keyword evidence="8" id="KW-0249">Electron transport</keyword>
<accession>A0AA94IUJ1</accession>
<evidence type="ECO:0000256" key="9">
    <source>
        <dbReference type="ARBA" id="ARBA00022989"/>
    </source>
</evidence>
<dbReference type="PANTHER" id="PTHR30333:SF1">
    <property type="entry name" value="CYTOCHROME C-TYPE PROTEIN NAPC"/>
    <property type="match status" value="1"/>
</dbReference>
<evidence type="ECO:0000256" key="1">
    <source>
        <dbReference type="ARBA" id="ARBA00004236"/>
    </source>
</evidence>
<evidence type="ECO:0000256" key="7">
    <source>
        <dbReference type="ARBA" id="ARBA00022723"/>
    </source>
</evidence>
<keyword evidence="5" id="KW-0349">Heme</keyword>
<evidence type="ECO:0000313" key="14">
    <source>
        <dbReference type="EMBL" id="SNR89172.1"/>
    </source>
</evidence>
<evidence type="ECO:0000256" key="11">
    <source>
        <dbReference type="ARBA" id="ARBA00023136"/>
    </source>
</evidence>
<gene>
    <name evidence="14" type="ORF">SAMN06265364_11755</name>
</gene>
<evidence type="ECO:0000256" key="8">
    <source>
        <dbReference type="ARBA" id="ARBA00022982"/>
    </source>
</evidence>
<reference evidence="14 15" key="1">
    <citation type="submission" date="2017-06" db="EMBL/GenBank/DDBJ databases">
        <authorList>
            <person name="Varghese N."/>
            <person name="Submissions S."/>
        </authorList>
    </citation>
    <scope>NUCLEOTIDE SEQUENCE [LARGE SCALE GENOMIC DNA]</scope>
    <source>
        <strain evidence="14 15">DSM 26989</strain>
    </source>
</reference>
<keyword evidence="10" id="KW-0408">Iron</keyword>
<keyword evidence="4" id="KW-1003">Cell membrane</keyword>
<dbReference type="InterPro" id="IPR038266">
    <property type="entry name" value="NapC/NirT_cytc_sf"/>
</dbReference>
<dbReference type="GO" id="GO:0005886">
    <property type="term" value="C:plasma membrane"/>
    <property type="evidence" value="ECO:0007669"/>
    <property type="project" value="UniProtKB-SubCell"/>
</dbReference>
<evidence type="ECO:0000256" key="2">
    <source>
        <dbReference type="ARBA" id="ARBA00007395"/>
    </source>
</evidence>
<keyword evidence="3" id="KW-0813">Transport</keyword>
<dbReference type="InterPro" id="IPR017571">
    <property type="entry name" value="NrfH"/>
</dbReference>
<sequence>MWTKQDITLMTLKTISTKLKSVINNFLSRISYRQKITLSILCGVIVGFTGLFFYLLRMHTYIIGDDPAACINCHIMSPYYATWSHSAHARNATCNDCHVPNDNVAAHYAFKGMDGMKHVAYFVTFSESQSIQAESASAEVIMDNCIRCHKQLNQEFVNTGRIDYMEAQRGEGKACWDCHRDVAHMKMNSLSSTPGAEFVEPMPPSPVPEWLQNILGKKK</sequence>
<dbReference type="InterPro" id="IPR051174">
    <property type="entry name" value="Cytochrome_c-type_ET"/>
</dbReference>
<dbReference type="EMBL" id="FZNZ01000017">
    <property type="protein sequence ID" value="SNR89172.1"/>
    <property type="molecule type" value="Genomic_DNA"/>
</dbReference>
<dbReference type="AlphaFoldDB" id="A0AA94IUJ1"/>
<name>A0AA94IUJ1_9BACT</name>
<feature type="domain" description="NapC/NirT cytochrome c N-terminal" evidence="13">
    <location>
        <begin position="35"/>
        <end position="186"/>
    </location>
</feature>
<evidence type="ECO:0000256" key="3">
    <source>
        <dbReference type="ARBA" id="ARBA00022448"/>
    </source>
</evidence>
<feature type="transmembrane region" description="Helical" evidence="12">
    <location>
        <begin position="36"/>
        <end position="56"/>
    </location>
</feature>
<evidence type="ECO:0000256" key="6">
    <source>
        <dbReference type="ARBA" id="ARBA00022692"/>
    </source>
</evidence>
<dbReference type="GO" id="GO:0022900">
    <property type="term" value="P:electron transport chain"/>
    <property type="evidence" value="ECO:0007669"/>
    <property type="project" value="InterPro"/>
</dbReference>
<evidence type="ECO:0000256" key="4">
    <source>
        <dbReference type="ARBA" id="ARBA00022475"/>
    </source>
</evidence>
<dbReference type="SUPFAM" id="SSF48695">
    <property type="entry name" value="Multiheme cytochromes"/>
    <property type="match status" value="1"/>
</dbReference>
<dbReference type="GO" id="GO:0009055">
    <property type="term" value="F:electron transfer activity"/>
    <property type="evidence" value="ECO:0007669"/>
    <property type="project" value="TreeGrafter"/>
</dbReference>
<dbReference type="GO" id="GO:0046872">
    <property type="term" value="F:metal ion binding"/>
    <property type="evidence" value="ECO:0007669"/>
    <property type="project" value="UniProtKB-KW"/>
</dbReference>
<organism evidence="14 15">
    <name type="scientific">Prevotella jejuni</name>
    <dbReference type="NCBI Taxonomy" id="1177574"/>
    <lineage>
        <taxon>Bacteria</taxon>
        <taxon>Pseudomonadati</taxon>
        <taxon>Bacteroidota</taxon>
        <taxon>Bacteroidia</taxon>
        <taxon>Bacteroidales</taxon>
        <taxon>Prevotellaceae</taxon>
        <taxon>Prevotella</taxon>
    </lineage>
</organism>